<protein>
    <recommendedName>
        <fullName evidence="3">Cytosolic protein</fullName>
    </recommendedName>
</protein>
<dbReference type="EMBL" id="LBFC01000007">
    <property type="protein sequence ID" value="ONN27621.1"/>
    <property type="molecule type" value="Genomic_DNA"/>
</dbReference>
<keyword evidence="2" id="KW-1185">Reference proteome</keyword>
<sequence length="65" mass="7849">MMYCGNFEKNLEKCNCSYPGCPKKGKCCECIAYHRERGELPACYFTDEEEKTWNRSIEYFMTRRR</sequence>
<evidence type="ECO:0000313" key="2">
    <source>
        <dbReference type="Proteomes" id="UP000242616"/>
    </source>
</evidence>
<name>A0ABX3IIF3_9BACT</name>
<evidence type="ECO:0000313" key="1">
    <source>
        <dbReference type="EMBL" id="ONN27621.1"/>
    </source>
</evidence>
<organism evidence="1 2">
    <name type="scientific">Thermosipho affectus</name>
    <dbReference type="NCBI Taxonomy" id="660294"/>
    <lineage>
        <taxon>Bacteria</taxon>
        <taxon>Thermotogati</taxon>
        <taxon>Thermotogota</taxon>
        <taxon>Thermotogae</taxon>
        <taxon>Thermotogales</taxon>
        <taxon>Fervidobacteriaceae</taxon>
        <taxon>Thermosipho</taxon>
    </lineage>
</organism>
<evidence type="ECO:0008006" key="3">
    <source>
        <dbReference type="Google" id="ProtNLM"/>
    </source>
</evidence>
<comment type="caution">
    <text evidence="1">The sequence shown here is derived from an EMBL/GenBank/DDBJ whole genome shotgun (WGS) entry which is preliminary data.</text>
</comment>
<dbReference type="RefSeq" id="WP_077197957.1">
    <property type="nucleotide sequence ID" value="NZ_LBFC01000007.1"/>
</dbReference>
<accession>A0ABX3IIF3</accession>
<dbReference type="Pfam" id="PF20095">
    <property type="entry name" value="DUF6485"/>
    <property type="match status" value="1"/>
</dbReference>
<dbReference type="Proteomes" id="UP000242616">
    <property type="component" value="Unassembled WGS sequence"/>
</dbReference>
<proteinExistence type="predicted"/>
<reference evidence="1 2" key="1">
    <citation type="submission" date="2015-06" db="EMBL/GenBank/DDBJ databases">
        <title>Genome sequencing of Thermotogales isolates from hydrothermal vents.</title>
        <authorList>
            <person name="Haverkamp T.H."/>
            <person name="Kublanov I.V."/>
            <person name="Nesbo C.L."/>
        </authorList>
    </citation>
    <scope>NUCLEOTIDE SEQUENCE [LARGE SCALE GENOMIC DNA]</scope>
    <source>
        <strain evidence="2">ik275mar</strain>
    </source>
</reference>
<gene>
    <name evidence="1" type="ORF">XJ44_02495</name>
</gene>